<dbReference type="PANTHER" id="PTHR31286:SF178">
    <property type="entry name" value="DUF4283 DOMAIN-CONTAINING PROTEIN"/>
    <property type="match status" value="1"/>
</dbReference>
<feature type="compositionally biased region" description="Basic and acidic residues" evidence="1">
    <location>
        <begin position="452"/>
        <end position="467"/>
    </location>
</feature>
<feature type="transmembrane region" description="Helical" evidence="2">
    <location>
        <begin position="699"/>
        <end position="716"/>
    </location>
</feature>
<dbReference type="Pfam" id="PF14111">
    <property type="entry name" value="DUF4283"/>
    <property type="match status" value="1"/>
</dbReference>
<feature type="compositionally biased region" description="Pro residues" evidence="1">
    <location>
        <begin position="12"/>
        <end position="34"/>
    </location>
</feature>
<comment type="caution">
    <text evidence="5">The sequence shown here is derived from an EMBL/GenBank/DDBJ whole genome shotgun (WGS) entry which is preliminary data.</text>
</comment>
<dbReference type="PANTHER" id="PTHR31286">
    <property type="entry name" value="GLYCINE-RICH CELL WALL STRUCTURAL PROTEIN 1.8-LIKE"/>
    <property type="match status" value="1"/>
</dbReference>
<name>A0A8T2ET17_9BRAS</name>
<dbReference type="Proteomes" id="UP000694240">
    <property type="component" value="Chromosome 3"/>
</dbReference>
<evidence type="ECO:0008006" key="7">
    <source>
        <dbReference type="Google" id="ProtNLM"/>
    </source>
</evidence>
<gene>
    <name evidence="5" type="ORF">ISN45_At03g036120</name>
</gene>
<feature type="region of interest" description="Disordered" evidence="1">
    <location>
        <begin position="1"/>
        <end position="35"/>
    </location>
</feature>
<feature type="compositionally biased region" description="Acidic residues" evidence="1">
    <location>
        <begin position="442"/>
        <end position="451"/>
    </location>
</feature>
<keyword evidence="2" id="KW-1133">Transmembrane helix</keyword>
<sequence>MSSVAFLDLRPPLAPPPESSSPLTPPEPPDPPDPQIRLSFNVSLTQSPSTTRNPLLPAKPRNSFGVLLLDESLFANWFGEMFPQVCLSFSFSNSSNMGRNLKFVECVVLVLWNSWLTQSISMDLDTFVFTFLLSSSTLIALLRSLTVVCRFSLDLARLEIVSWQLRHSSLFQFNRPAARNLLVFENRTITEANTLSKALYVAKLTCQAPKRGIPTTLPLIKAAPLSLPCIEVLSTSIPRSEALSLVLPHGRCQPLLANCHHGDPRKQNLRALIGQMPKVWGFADHCVGRIVGQGKVQFKFQSEESMNLVLRRGPWSFNDWMLSVHRWYPNITENEMKIIPFWVQIRGIPLLYLTNAMARVIGNRLGHVSDVDFDENTNQTGFVRVKVAWNFNNPLRFQRNIQFDMNDNTIIKFRFERLRNLCTKCGSLKHDVKECALAFEENGPDNEDEGYNDDHHNQDHDAQKMSDEDSLPSIDLTTLISGLQRNTQTAFNQGSPSDSVPSDLAKISDNATNEFAFVKRKRVSFKTLYNQAEAAEESAVLGHLRKKDRRVSFAASMTSPISMDGGVGDPIEGPPRDDWTFRDFRRMLATCDMEDIRSTSDKFTWVGERHNHTVKCCLDRAFINTEGAATFPYAELEFLDFTGDKRTLFVFSLASYSGGVLLLSYNVGFDDDGYGCELFCFGFETVLVIRYEVKKSANLPIWLLFGFVVWFTLLFARSTNGMLCF</sequence>
<dbReference type="Pfam" id="PF14392">
    <property type="entry name" value="zf-CCHC_4"/>
    <property type="match status" value="1"/>
</dbReference>
<proteinExistence type="predicted"/>
<evidence type="ECO:0000256" key="2">
    <source>
        <dbReference type="SAM" id="Phobius"/>
    </source>
</evidence>
<feature type="domain" description="DUF4283" evidence="3">
    <location>
        <begin position="264"/>
        <end position="331"/>
    </location>
</feature>
<protein>
    <recommendedName>
        <fullName evidence="7">DUF4283 domain-containing protein</fullName>
    </recommendedName>
</protein>
<accession>A0A8T2ET17</accession>
<keyword evidence="6" id="KW-1185">Reference proteome</keyword>
<dbReference type="EMBL" id="JAEFBK010000003">
    <property type="protein sequence ID" value="KAG7627285.1"/>
    <property type="molecule type" value="Genomic_DNA"/>
</dbReference>
<evidence type="ECO:0000313" key="5">
    <source>
        <dbReference type="EMBL" id="KAG7627285.1"/>
    </source>
</evidence>
<evidence type="ECO:0000313" key="6">
    <source>
        <dbReference type="Proteomes" id="UP000694240"/>
    </source>
</evidence>
<dbReference type="InterPro" id="IPR040256">
    <property type="entry name" value="At4g02000-like"/>
</dbReference>
<dbReference type="AlphaFoldDB" id="A0A8T2ET17"/>
<dbReference type="InterPro" id="IPR025558">
    <property type="entry name" value="DUF4283"/>
</dbReference>
<reference evidence="5 6" key="1">
    <citation type="submission" date="2020-12" db="EMBL/GenBank/DDBJ databases">
        <title>Concerted genomic and epigenomic changes stabilize Arabidopsis allopolyploids.</title>
        <authorList>
            <person name="Chen Z."/>
        </authorList>
    </citation>
    <scope>NUCLEOTIDE SEQUENCE [LARGE SCALE GENOMIC DNA]</scope>
    <source>
        <strain evidence="5">Allo738</strain>
        <tissue evidence="5">Leaf</tissue>
    </source>
</reference>
<feature type="region of interest" description="Disordered" evidence="1">
    <location>
        <begin position="441"/>
        <end position="470"/>
    </location>
</feature>
<evidence type="ECO:0000256" key="1">
    <source>
        <dbReference type="SAM" id="MobiDB-lite"/>
    </source>
</evidence>
<evidence type="ECO:0000259" key="3">
    <source>
        <dbReference type="Pfam" id="PF14111"/>
    </source>
</evidence>
<feature type="transmembrane region" description="Helical" evidence="2">
    <location>
        <begin position="648"/>
        <end position="665"/>
    </location>
</feature>
<evidence type="ECO:0000259" key="4">
    <source>
        <dbReference type="Pfam" id="PF14392"/>
    </source>
</evidence>
<organism evidence="5 6">
    <name type="scientific">Arabidopsis thaliana x Arabidopsis arenosa</name>
    <dbReference type="NCBI Taxonomy" id="1240361"/>
    <lineage>
        <taxon>Eukaryota</taxon>
        <taxon>Viridiplantae</taxon>
        <taxon>Streptophyta</taxon>
        <taxon>Embryophyta</taxon>
        <taxon>Tracheophyta</taxon>
        <taxon>Spermatophyta</taxon>
        <taxon>Magnoliopsida</taxon>
        <taxon>eudicotyledons</taxon>
        <taxon>Gunneridae</taxon>
        <taxon>Pentapetalae</taxon>
        <taxon>rosids</taxon>
        <taxon>malvids</taxon>
        <taxon>Brassicales</taxon>
        <taxon>Brassicaceae</taxon>
        <taxon>Camelineae</taxon>
        <taxon>Arabidopsis</taxon>
    </lineage>
</organism>
<keyword evidence="2" id="KW-0812">Transmembrane</keyword>
<feature type="domain" description="Zinc knuckle CX2CX4HX4C" evidence="4">
    <location>
        <begin position="389"/>
        <end position="436"/>
    </location>
</feature>
<dbReference type="InterPro" id="IPR025836">
    <property type="entry name" value="Zn_knuckle_CX2CX4HX4C"/>
</dbReference>
<keyword evidence="2" id="KW-0472">Membrane</keyword>